<evidence type="ECO:0000256" key="1">
    <source>
        <dbReference type="ARBA" id="ARBA00007924"/>
    </source>
</evidence>
<dbReference type="Gene3D" id="2.10.260.10">
    <property type="match status" value="1"/>
</dbReference>
<dbReference type="GO" id="GO:0003677">
    <property type="term" value="F:DNA binding"/>
    <property type="evidence" value="ECO:0007669"/>
    <property type="project" value="UniProtKB-UniRule"/>
</dbReference>
<evidence type="ECO:0000259" key="3">
    <source>
        <dbReference type="PROSITE" id="PS51740"/>
    </source>
</evidence>
<dbReference type="SMART" id="SM00966">
    <property type="entry name" value="SpoVT_AbrB"/>
    <property type="match status" value="1"/>
</dbReference>
<dbReference type="Pfam" id="PF04014">
    <property type="entry name" value="MazE_antitoxin"/>
    <property type="match status" value="1"/>
</dbReference>
<dbReference type="PANTHER" id="PTHR37550">
    <property type="entry name" value="ANTITOXIN VAPB1"/>
    <property type="match status" value="1"/>
</dbReference>
<feature type="domain" description="SpoVT-AbrB" evidence="3">
    <location>
        <begin position="5"/>
        <end position="45"/>
    </location>
</feature>
<dbReference type="SUPFAM" id="SSF89447">
    <property type="entry name" value="AbrB/MazE/MraZ-like"/>
    <property type="match status" value="1"/>
</dbReference>
<dbReference type="PROSITE" id="PS51740">
    <property type="entry name" value="SPOVT_ABRB"/>
    <property type="match status" value="1"/>
</dbReference>
<protein>
    <submittedName>
        <fullName evidence="4">AbrB/MazE/SpoVT family DNA-binding domain-containing protein</fullName>
    </submittedName>
</protein>
<keyword evidence="2 4" id="KW-0238">DNA-binding</keyword>
<comment type="similarity">
    <text evidence="1">Belongs to the VapB family.</text>
</comment>
<dbReference type="InterPro" id="IPR007159">
    <property type="entry name" value="SpoVT-AbrB_dom"/>
</dbReference>
<name>A0A7V5P1A0_9BACT</name>
<dbReference type="AlphaFoldDB" id="A0A7V5P1A0"/>
<dbReference type="InterPro" id="IPR051734">
    <property type="entry name" value="VapB_TA_antitoxins"/>
</dbReference>
<dbReference type="InterPro" id="IPR047976">
    <property type="entry name" value="Anti_VapB2-like"/>
</dbReference>
<evidence type="ECO:0000313" key="4">
    <source>
        <dbReference type="EMBL" id="HHI97823.1"/>
    </source>
</evidence>
<comment type="caution">
    <text evidence="4">The sequence shown here is derived from an EMBL/GenBank/DDBJ whole genome shotgun (WGS) entry which is preliminary data.</text>
</comment>
<accession>A0A7V5P1A0</accession>
<reference evidence="4" key="1">
    <citation type="journal article" date="2020" name="mSystems">
        <title>Genome- and Community-Level Interaction Insights into Carbon Utilization and Element Cycling Functions of Hydrothermarchaeota in Hydrothermal Sediment.</title>
        <authorList>
            <person name="Zhou Z."/>
            <person name="Liu Y."/>
            <person name="Xu W."/>
            <person name="Pan J."/>
            <person name="Luo Z.H."/>
            <person name="Li M."/>
        </authorList>
    </citation>
    <scope>NUCLEOTIDE SEQUENCE [LARGE SCALE GENOMIC DNA]</scope>
    <source>
        <strain evidence="4">HyVt-533</strain>
    </source>
</reference>
<dbReference type="EMBL" id="DROK01000244">
    <property type="protein sequence ID" value="HHI97823.1"/>
    <property type="molecule type" value="Genomic_DNA"/>
</dbReference>
<dbReference type="Proteomes" id="UP000886101">
    <property type="component" value="Unassembled WGS sequence"/>
</dbReference>
<sequence length="79" mass="9721">MLRVTKVFKCGNSQAVRIPKDFRLEGEEVYIKREGERIVLIPKKRVWKEFFKRLEREKDLLEDFLAERRQPILQEREIF</sequence>
<evidence type="ECO:0000256" key="2">
    <source>
        <dbReference type="PROSITE-ProRule" id="PRU01076"/>
    </source>
</evidence>
<gene>
    <name evidence="4" type="ORF">ENJ96_08210</name>
</gene>
<dbReference type="InterPro" id="IPR037914">
    <property type="entry name" value="SpoVT-AbrB_sf"/>
</dbReference>
<dbReference type="NCBIfam" id="NF040493">
    <property type="entry name" value="TA_anti_VapB"/>
    <property type="match status" value="1"/>
</dbReference>
<organism evidence="4">
    <name type="scientific">Thermodesulfatator atlanticus</name>
    <dbReference type="NCBI Taxonomy" id="501497"/>
    <lineage>
        <taxon>Bacteria</taxon>
        <taxon>Pseudomonadati</taxon>
        <taxon>Thermodesulfobacteriota</taxon>
        <taxon>Thermodesulfobacteria</taxon>
        <taxon>Thermodesulfobacteriales</taxon>
        <taxon>Thermodesulfatatoraceae</taxon>
        <taxon>Thermodesulfatator</taxon>
    </lineage>
</organism>
<dbReference type="PANTHER" id="PTHR37550:SF3">
    <property type="entry name" value="ANTITOXIN VAPB1"/>
    <property type="match status" value="1"/>
</dbReference>
<proteinExistence type="inferred from homology"/>